<sequence>MCLFRSLSESNTSDFIPNAIAVLEALNNVSNAITAVPFLSAVLNPILGILNTIQAVCAKREAARFLAKDGADLVDHDLDEHCAKLELALNGIFEDIQKLAESSTTSRIYRRCSLAAKPDGCIADIEDARRSFIPIN</sequence>
<keyword evidence="2" id="KW-1185">Reference proteome</keyword>
<evidence type="ECO:0000313" key="1">
    <source>
        <dbReference type="EMBL" id="EMD39307.1"/>
    </source>
</evidence>
<dbReference type="EMBL" id="KB445794">
    <property type="protein sequence ID" value="EMD39307.1"/>
    <property type="molecule type" value="Genomic_DNA"/>
</dbReference>
<dbReference type="AlphaFoldDB" id="M2RLF6"/>
<accession>M2RLF6</accession>
<protein>
    <submittedName>
        <fullName evidence="1">Uncharacterized protein</fullName>
    </submittedName>
</protein>
<name>M2RLF6_CERS8</name>
<evidence type="ECO:0000313" key="2">
    <source>
        <dbReference type="Proteomes" id="UP000016930"/>
    </source>
</evidence>
<organism evidence="1 2">
    <name type="scientific">Ceriporiopsis subvermispora (strain B)</name>
    <name type="common">White-rot fungus</name>
    <name type="synonym">Gelatoporia subvermispora</name>
    <dbReference type="NCBI Taxonomy" id="914234"/>
    <lineage>
        <taxon>Eukaryota</taxon>
        <taxon>Fungi</taxon>
        <taxon>Dikarya</taxon>
        <taxon>Basidiomycota</taxon>
        <taxon>Agaricomycotina</taxon>
        <taxon>Agaricomycetes</taxon>
        <taxon>Polyporales</taxon>
        <taxon>Gelatoporiaceae</taxon>
        <taxon>Gelatoporia</taxon>
    </lineage>
</organism>
<dbReference type="Proteomes" id="UP000016930">
    <property type="component" value="Unassembled WGS sequence"/>
</dbReference>
<dbReference type="HOGENOM" id="CLU_1875191_0_0_1"/>
<gene>
    <name evidence="1" type="ORF">CERSUDRAFT_72475</name>
</gene>
<reference evidence="1 2" key="1">
    <citation type="journal article" date="2012" name="Proc. Natl. Acad. Sci. U.S.A.">
        <title>Comparative genomics of Ceriporiopsis subvermispora and Phanerochaete chrysosporium provide insight into selective ligninolysis.</title>
        <authorList>
            <person name="Fernandez-Fueyo E."/>
            <person name="Ruiz-Duenas F.J."/>
            <person name="Ferreira P."/>
            <person name="Floudas D."/>
            <person name="Hibbett D.S."/>
            <person name="Canessa P."/>
            <person name="Larrondo L.F."/>
            <person name="James T.Y."/>
            <person name="Seelenfreund D."/>
            <person name="Lobos S."/>
            <person name="Polanco R."/>
            <person name="Tello M."/>
            <person name="Honda Y."/>
            <person name="Watanabe T."/>
            <person name="Watanabe T."/>
            <person name="Ryu J.S."/>
            <person name="Kubicek C.P."/>
            <person name="Schmoll M."/>
            <person name="Gaskell J."/>
            <person name="Hammel K.E."/>
            <person name="St John F.J."/>
            <person name="Vanden Wymelenberg A."/>
            <person name="Sabat G."/>
            <person name="Splinter BonDurant S."/>
            <person name="Syed K."/>
            <person name="Yadav J.S."/>
            <person name="Doddapaneni H."/>
            <person name="Subramanian V."/>
            <person name="Lavin J.L."/>
            <person name="Oguiza J.A."/>
            <person name="Perez G."/>
            <person name="Pisabarro A.G."/>
            <person name="Ramirez L."/>
            <person name="Santoyo F."/>
            <person name="Master E."/>
            <person name="Coutinho P.M."/>
            <person name="Henrissat B."/>
            <person name="Lombard V."/>
            <person name="Magnuson J.K."/>
            <person name="Kuees U."/>
            <person name="Hori C."/>
            <person name="Igarashi K."/>
            <person name="Samejima M."/>
            <person name="Held B.W."/>
            <person name="Barry K.W."/>
            <person name="LaButti K.M."/>
            <person name="Lapidus A."/>
            <person name="Lindquist E.A."/>
            <person name="Lucas S.M."/>
            <person name="Riley R."/>
            <person name="Salamov A.A."/>
            <person name="Hoffmeister D."/>
            <person name="Schwenk D."/>
            <person name="Hadar Y."/>
            <person name="Yarden O."/>
            <person name="de Vries R.P."/>
            <person name="Wiebenga A."/>
            <person name="Stenlid J."/>
            <person name="Eastwood D."/>
            <person name="Grigoriev I.V."/>
            <person name="Berka R.M."/>
            <person name="Blanchette R.A."/>
            <person name="Kersten P."/>
            <person name="Martinez A.T."/>
            <person name="Vicuna R."/>
            <person name="Cullen D."/>
        </authorList>
    </citation>
    <scope>NUCLEOTIDE SEQUENCE [LARGE SCALE GENOMIC DNA]</scope>
    <source>
        <strain evidence="1 2">B</strain>
    </source>
</reference>
<proteinExistence type="predicted"/>